<dbReference type="Pfam" id="PF03105">
    <property type="entry name" value="SPX"/>
    <property type="match status" value="1"/>
</dbReference>
<keyword evidence="5" id="KW-0808">Transferase</keyword>
<keyword evidence="4" id="KW-0926">Vacuole</keyword>
<comment type="cofactor">
    <cofactor evidence="1">
        <name>Mn(2+)</name>
        <dbReference type="ChEBI" id="CHEBI:29035"/>
    </cofactor>
</comment>
<sequence>MIFDFLFIRIRIMKFGDQLKNEIFVPWRLSYISYDVLKNELKSRQMDHAWNEQDEKDFVLLLENELEKVYDFVNAKLTEVEARISYCERSIRTFMNNSSYTSDHNWTVMDEALTEVLFDVNDLAKFTRLNYIGFQKIIKKHDKWTHLDLQRDFVPQLRARPLDKQRFEVAIVYISSLHDLCRLKGKPRTGNSAAGGDQNAFERATMKYWIHPDNVTEVKSIIMLHLPVLIFNESKEFEPDDAAISSVYFDNEDFDLYTGRLQRDEGAEAIRFRWYGPMSSKSIFIERKTHHAAWLDGASVKDRFRLDEPDVIKYVKGDLTADTIAQRMRDKGTDEQIVNDSHFIASGIQTSLEEKQLNPVLRAFYHRTAFQLPGDQRVRVSLDTDLSFIREDNFDKERRNDDQWRRPDVGIDYPFAALDEHEILRFPYAVLETKLQTHLGQEPPSWLTNLINSHLVHEVPRFSKYLHGACYFYRDRMPLLPWWLSELEHDIRKPRATSFGLTRSKSFKPLIDGRYSRAMEQENRRMDLVARANSVASKKSANGYLLTDPSENVSADDVFQDTAPAEPVVAPAASQVQPQLVPRQLAATPARSSVISPPYISEKNFRSSLYDESGNVRVNPSSDHDVLVAIPGEPVDAEEPEKKNKFGVTKVRVEPKVFFANERTFISWLQFCALLLNVALNLLNFGDYMTRIAGGVFMGIAAVVAIYSLYRFEKRAYMINRRIAGRYDDLWGPVVLCALLVAALIGFHN</sequence>
<organism evidence="17 18">
    <name type="scientific">Hesseltinella vesiculosa</name>
    <dbReference type="NCBI Taxonomy" id="101127"/>
    <lineage>
        <taxon>Eukaryota</taxon>
        <taxon>Fungi</taxon>
        <taxon>Fungi incertae sedis</taxon>
        <taxon>Mucoromycota</taxon>
        <taxon>Mucoromycotina</taxon>
        <taxon>Mucoromycetes</taxon>
        <taxon>Mucorales</taxon>
        <taxon>Cunninghamellaceae</taxon>
        <taxon>Hesseltinella</taxon>
    </lineage>
</organism>
<dbReference type="AlphaFoldDB" id="A0A1X2GB28"/>
<comment type="catalytic activity">
    <reaction evidence="9">
        <text>[phosphate](n) + ATP = [phosphate](n+1) + ADP</text>
        <dbReference type="Rhea" id="RHEA:19573"/>
        <dbReference type="Rhea" id="RHEA-COMP:9859"/>
        <dbReference type="Rhea" id="RHEA-COMP:14280"/>
        <dbReference type="ChEBI" id="CHEBI:16838"/>
        <dbReference type="ChEBI" id="CHEBI:30616"/>
        <dbReference type="ChEBI" id="CHEBI:456216"/>
        <dbReference type="EC" id="2.7.4.1"/>
    </reaction>
    <physiologicalReaction direction="left-to-right" evidence="9">
        <dbReference type="Rhea" id="RHEA:19574"/>
    </physiologicalReaction>
</comment>
<evidence type="ECO:0000256" key="13">
    <source>
        <dbReference type="ARBA" id="ARBA00080494"/>
    </source>
</evidence>
<proteinExistence type="inferred from homology"/>
<dbReference type="CDD" id="cd14480">
    <property type="entry name" value="SPX_VTC2_like"/>
    <property type="match status" value="1"/>
</dbReference>
<protein>
    <recommendedName>
        <fullName evidence="11">Vacuolar transporter chaperone complex subunit 4</fullName>
        <ecNumber evidence="3">2.7.4.1</ecNumber>
    </recommendedName>
    <alternativeName>
        <fullName evidence="13">Polyphosphate kinase</fullName>
    </alternativeName>
    <alternativeName>
        <fullName evidence="12">SPX-dependent polyphosphate polymerase VTC subunit 4</fullName>
    </alternativeName>
    <alternativeName>
        <fullName evidence="14">Vacuolar membrane polyphosphate polymerase catalytic subunit</fullName>
    </alternativeName>
</protein>
<dbReference type="PANTHER" id="PTHR46140">
    <property type="entry name" value="VACUOLAR TRANSPORTER CHAPERONE 1-RELATED"/>
    <property type="match status" value="1"/>
</dbReference>
<feature type="transmembrane region" description="Helical" evidence="15">
    <location>
        <begin position="692"/>
        <end position="710"/>
    </location>
</feature>
<keyword evidence="6 15" id="KW-0812">Transmembrane</keyword>
<dbReference type="Proteomes" id="UP000242146">
    <property type="component" value="Unassembled WGS sequence"/>
</dbReference>
<evidence type="ECO:0000256" key="12">
    <source>
        <dbReference type="ARBA" id="ARBA00075894"/>
    </source>
</evidence>
<dbReference type="GO" id="GO:0006799">
    <property type="term" value="P:polyphosphate biosynthetic process"/>
    <property type="evidence" value="ECO:0007669"/>
    <property type="project" value="UniProtKB-ARBA"/>
</dbReference>
<feature type="transmembrane region" description="Helical" evidence="15">
    <location>
        <begin position="730"/>
        <end position="747"/>
    </location>
</feature>
<evidence type="ECO:0000256" key="1">
    <source>
        <dbReference type="ARBA" id="ARBA00001936"/>
    </source>
</evidence>
<evidence type="ECO:0000256" key="15">
    <source>
        <dbReference type="SAM" id="Phobius"/>
    </source>
</evidence>
<comment type="similarity">
    <text evidence="10">Belongs to the VTC4 family.</text>
</comment>
<dbReference type="PANTHER" id="PTHR46140:SF2">
    <property type="entry name" value="VACUOLAR TRANSPORTER CHAPERONE 3 COMPLEX SUBUNIT 3-RELATED"/>
    <property type="match status" value="1"/>
</dbReference>
<accession>A0A1X2GB28</accession>
<dbReference type="GO" id="GO:0000329">
    <property type="term" value="C:fungal-type vacuole membrane"/>
    <property type="evidence" value="ECO:0007669"/>
    <property type="project" value="TreeGrafter"/>
</dbReference>
<evidence type="ECO:0000259" key="16">
    <source>
        <dbReference type="PROSITE" id="PS51382"/>
    </source>
</evidence>
<evidence type="ECO:0000256" key="8">
    <source>
        <dbReference type="ARBA" id="ARBA00023136"/>
    </source>
</evidence>
<evidence type="ECO:0000256" key="6">
    <source>
        <dbReference type="ARBA" id="ARBA00022692"/>
    </source>
</evidence>
<evidence type="ECO:0000256" key="3">
    <source>
        <dbReference type="ARBA" id="ARBA00012960"/>
    </source>
</evidence>
<dbReference type="EMBL" id="MCGT01000026">
    <property type="protein sequence ID" value="ORX49521.1"/>
    <property type="molecule type" value="Genomic_DNA"/>
</dbReference>
<evidence type="ECO:0000313" key="17">
    <source>
        <dbReference type="EMBL" id="ORX49521.1"/>
    </source>
</evidence>
<reference evidence="17 18" key="1">
    <citation type="submission" date="2016-07" db="EMBL/GenBank/DDBJ databases">
        <title>Pervasive Adenine N6-methylation of Active Genes in Fungi.</title>
        <authorList>
            <consortium name="DOE Joint Genome Institute"/>
            <person name="Mondo S.J."/>
            <person name="Dannebaum R.O."/>
            <person name="Kuo R.C."/>
            <person name="Labutti K."/>
            <person name="Haridas S."/>
            <person name="Kuo A."/>
            <person name="Salamov A."/>
            <person name="Ahrendt S.R."/>
            <person name="Lipzen A."/>
            <person name="Sullivan W."/>
            <person name="Andreopoulos W.B."/>
            <person name="Clum A."/>
            <person name="Lindquist E."/>
            <person name="Daum C."/>
            <person name="Ramamoorthy G.K."/>
            <person name="Gryganskyi A."/>
            <person name="Culley D."/>
            <person name="Magnuson J.K."/>
            <person name="James T.Y."/>
            <person name="O'Malley M.A."/>
            <person name="Stajich J.E."/>
            <person name="Spatafora J.W."/>
            <person name="Visel A."/>
            <person name="Grigoriev I.V."/>
        </authorList>
    </citation>
    <scope>NUCLEOTIDE SEQUENCE [LARGE SCALE GENOMIC DNA]</scope>
    <source>
        <strain evidence="17 18">NRRL 3301</strain>
    </source>
</reference>
<dbReference type="GO" id="GO:0033254">
    <property type="term" value="C:vacuolar transporter chaperone complex"/>
    <property type="evidence" value="ECO:0007669"/>
    <property type="project" value="TreeGrafter"/>
</dbReference>
<dbReference type="STRING" id="101127.A0A1X2GB28"/>
<evidence type="ECO:0000313" key="18">
    <source>
        <dbReference type="Proteomes" id="UP000242146"/>
    </source>
</evidence>
<dbReference type="Pfam" id="PF02656">
    <property type="entry name" value="DUF202"/>
    <property type="match status" value="1"/>
</dbReference>
<evidence type="ECO:0000256" key="4">
    <source>
        <dbReference type="ARBA" id="ARBA00022554"/>
    </source>
</evidence>
<comment type="subcellular location">
    <subcellularLocation>
        <location evidence="2">Vacuole membrane</location>
        <topology evidence="2">Multi-pass membrane protein</topology>
    </subcellularLocation>
</comment>
<dbReference type="Pfam" id="PF09359">
    <property type="entry name" value="VTC"/>
    <property type="match status" value="1"/>
</dbReference>
<gene>
    <name evidence="17" type="ORF">DM01DRAFT_1347842</name>
</gene>
<feature type="domain" description="SPX" evidence="16">
    <location>
        <begin position="13"/>
        <end position="155"/>
    </location>
</feature>
<dbReference type="InterPro" id="IPR003807">
    <property type="entry name" value="DUF202"/>
</dbReference>
<evidence type="ECO:0000256" key="9">
    <source>
        <dbReference type="ARBA" id="ARBA00050204"/>
    </source>
</evidence>
<dbReference type="GO" id="GO:0008976">
    <property type="term" value="F:polyphosphate kinase activity"/>
    <property type="evidence" value="ECO:0007669"/>
    <property type="project" value="UniProtKB-EC"/>
</dbReference>
<evidence type="ECO:0000256" key="7">
    <source>
        <dbReference type="ARBA" id="ARBA00022989"/>
    </source>
</evidence>
<dbReference type="PROSITE" id="PS51382">
    <property type="entry name" value="SPX"/>
    <property type="match status" value="1"/>
</dbReference>
<evidence type="ECO:0000256" key="14">
    <source>
        <dbReference type="ARBA" id="ARBA00081313"/>
    </source>
</evidence>
<dbReference type="InterPro" id="IPR018966">
    <property type="entry name" value="VTC_domain"/>
</dbReference>
<name>A0A1X2GB28_9FUNG</name>
<dbReference type="InterPro" id="IPR004331">
    <property type="entry name" value="SPX_dom"/>
</dbReference>
<dbReference type="FunFam" id="3.20.100.30:FF:000001">
    <property type="entry name" value="Vacuolar transporter chaperone 4"/>
    <property type="match status" value="1"/>
</dbReference>
<dbReference type="InterPro" id="IPR051572">
    <property type="entry name" value="VTC_Complex_Subunit"/>
</dbReference>
<dbReference type="Gene3D" id="3.20.100.30">
    <property type="entry name" value="VTC, catalytic tunnel domain"/>
    <property type="match status" value="1"/>
</dbReference>
<comment type="caution">
    <text evidence="17">The sequence shown here is derived from an EMBL/GenBank/DDBJ whole genome shotgun (WGS) entry which is preliminary data.</text>
</comment>
<evidence type="ECO:0000256" key="10">
    <source>
        <dbReference type="ARBA" id="ARBA00061390"/>
    </source>
</evidence>
<evidence type="ECO:0000256" key="2">
    <source>
        <dbReference type="ARBA" id="ARBA00004128"/>
    </source>
</evidence>
<dbReference type="OrthoDB" id="6493944at2759"/>
<evidence type="ECO:0000256" key="11">
    <source>
        <dbReference type="ARBA" id="ARBA00067464"/>
    </source>
</evidence>
<keyword evidence="8 15" id="KW-0472">Membrane</keyword>
<keyword evidence="18" id="KW-1185">Reference proteome</keyword>
<evidence type="ECO:0000256" key="5">
    <source>
        <dbReference type="ARBA" id="ARBA00022679"/>
    </source>
</evidence>
<keyword evidence="7 15" id="KW-1133">Transmembrane helix</keyword>
<dbReference type="InterPro" id="IPR042267">
    <property type="entry name" value="VTC_sf"/>
</dbReference>
<dbReference type="EC" id="2.7.4.1" evidence="3"/>
<dbReference type="CDD" id="cd07751">
    <property type="entry name" value="PolyPPase_VTC4_like"/>
    <property type="match status" value="1"/>
</dbReference>